<reference evidence="3" key="2">
    <citation type="submission" date="2025-09" db="UniProtKB">
        <authorList>
            <consortium name="Ensembl"/>
        </authorList>
    </citation>
    <scope>IDENTIFICATION</scope>
</reference>
<organism evidence="3 4">
    <name type="scientific">Fundulus heteroclitus</name>
    <name type="common">Killifish</name>
    <name type="synonym">Mummichog</name>
    <dbReference type="NCBI Taxonomy" id="8078"/>
    <lineage>
        <taxon>Eukaryota</taxon>
        <taxon>Metazoa</taxon>
        <taxon>Chordata</taxon>
        <taxon>Craniata</taxon>
        <taxon>Vertebrata</taxon>
        <taxon>Euteleostomi</taxon>
        <taxon>Actinopterygii</taxon>
        <taxon>Neopterygii</taxon>
        <taxon>Teleostei</taxon>
        <taxon>Neoteleostei</taxon>
        <taxon>Acanthomorphata</taxon>
        <taxon>Ovalentaria</taxon>
        <taxon>Atherinomorphae</taxon>
        <taxon>Cyprinodontiformes</taxon>
        <taxon>Fundulidae</taxon>
        <taxon>Fundulus</taxon>
    </lineage>
</organism>
<dbReference type="Pfam" id="PF14977">
    <property type="entry name" value="FAM194"/>
    <property type="match status" value="1"/>
</dbReference>
<keyword evidence="4" id="KW-1185">Reference proteome</keyword>
<feature type="domain" description="FAM194 C-terminal" evidence="2">
    <location>
        <begin position="274"/>
        <end position="464"/>
    </location>
</feature>
<sequence>MQLNSGRESSSEILTIQTFEGRLVTRFSVGTQTDWRHDDERCEAFKTPNAPLRRSLTTETMTGEPRCDDSSEQRADNERVLKNMEPELKISPDNEMLDLHSKETPHAPTACQEGTEETLTNLDKIPASSGSAHSLHAALNICPKRSQPLKKPPVTSGPTASRVDPKESFWSKNAKETFSEALSQGGPVTTHATDTEPVKKKDQRQSELRSREDSHNGTPGAGRKQDYATSPNLPLGDALATEEEALLPEIEINCNSVFSFKLWREKPKGSIPLVKRYDDGNTFTVIFPDGTGQVRYPSGRLAILVAAAQLPDCSCGVVLEDKKDDPCVQGVFTSRELTCYVNGSIWVNLTSRGGISFSETGDVKKHWSWQEKKHHIRAPPCQPLSFALSPHINVHIKSQEDICILFASHKHSVMLNKEAKQKANQSRNLTAPGADSLQTYLKQKSAEIKALLQNIQSLVTYQRSASPPKVKLQQSLILQMERQQLPVKRQHAAKKTPQSGQCPSIGFSNLCEATRAAAHLEFEFSD</sequence>
<accession>A0A3Q2Q0S6</accession>
<dbReference type="PANTHER" id="PTHR23093">
    <property type="entry name" value="SIMILAR TO CHROMOSOME 3 OPEN READING FRAME 20"/>
    <property type="match status" value="1"/>
</dbReference>
<proteinExistence type="predicted"/>
<dbReference type="GeneTree" id="ENSGT00940000153655"/>
<dbReference type="AlphaFoldDB" id="A0A3Q2Q0S6"/>
<reference evidence="3" key="1">
    <citation type="submission" date="2025-08" db="UniProtKB">
        <authorList>
            <consortium name="Ensembl"/>
        </authorList>
    </citation>
    <scope>IDENTIFICATION</scope>
</reference>
<feature type="region of interest" description="Disordered" evidence="1">
    <location>
        <begin position="142"/>
        <end position="231"/>
    </location>
</feature>
<dbReference type="Ensembl" id="ENSFHET00000029132.1">
    <property type="protein sequence ID" value="ENSFHEP00000019791.1"/>
    <property type="gene ID" value="ENSFHEG00000021686.1"/>
</dbReference>
<dbReference type="InterPro" id="IPR029281">
    <property type="entry name" value="FAM194_C"/>
</dbReference>
<evidence type="ECO:0000313" key="4">
    <source>
        <dbReference type="Proteomes" id="UP000265000"/>
    </source>
</evidence>
<evidence type="ECO:0000313" key="3">
    <source>
        <dbReference type="Ensembl" id="ENSFHEP00000019791.1"/>
    </source>
</evidence>
<feature type="compositionally biased region" description="Basic and acidic residues" evidence="1">
    <location>
        <begin position="193"/>
        <end position="215"/>
    </location>
</feature>
<feature type="compositionally biased region" description="Polar residues" evidence="1">
    <location>
        <begin position="180"/>
        <end position="192"/>
    </location>
</feature>
<dbReference type="STRING" id="8078.ENSFHEP00000019791"/>
<evidence type="ECO:0000256" key="1">
    <source>
        <dbReference type="SAM" id="MobiDB-lite"/>
    </source>
</evidence>
<protein>
    <recommendedName>
        <fullName evidence="2">FAM194 C-terminal domain-containing protein</fullName>
    </recommendedName>
</protein>
<dbReference type="PANTHER" id="PTHR23093:SF18">
    <property type="entry name" value="GLUTAMATE RICH 6"/>
    <property type="match status" value="1"/>
</dbReference>
<feature type="compositionally biased region" description="Basic and acidic residues" evidence="1">
    <location>
        <begin position="163"/>
        <end position="178"/>
    </location>
</feature>
<dbReference type="Proteomes" id="UP000265000">
    <property type="component" value="Unplaced"/>
</dbReference>
<evidence type="ECO:0000259" key="2">
    <source>
        <dbReference type="Pfam" id="PF14977"/>
    </source>
</evidence>
<name>A0A3Q2Q0S6_FUNHE</name>